<organism evidence="2 3">
    <name type="scientific">Paraburkholderia ferrariae</name>
    <dbReference type="NCBI Taxonomy" id="386056"/>
    <lineage>
        <taxon>Bacteria</taxon>
        <taxon>Pseudomonadati</taxon>
        <taxon>Pseudomonadota</taxon>
        <taxon>Betaproteobacteria</taxon>
        <taxon>Burkholderiales</taxon>
        <taxon>Burkholderiaceae</taxon>
        <taxon>Paraburkholderia</taxon>
    </lineage>
</organism>
<name>A0ABU9S156_9BURK</name>
<comment type="caution">
    <text evidence="2">The sequence shown here is derived from an EMBL/GenBank/DDBJ whole genome shotgun (WGS) entry which is preliminary data.</text>
</comment>
<dbReference type="EMBL" id="JAYMRV010000013">
    <property type="protein sequence ID" value="MEM5425857.1"/>
    <property type="molecule type" value="Genomic_DNA"/>
</dbReference>
<dbReference type="Proteomes" id="UP001489897">
    <property type="component" value="Unassembled WGS sequence"/>
</dbReference>
<reference evidence="2 3" key="1">
    <citation type="submission" date="2024-01" db="EMBL/GenBank/DDBJ databases">
        <title>The diversity of rhizobia nodulating Mimosa spp. in eleven states of Brazil covering several biomes is determined by host plant, location, and edaphic factors.</title>
        <authorList>
            <person name="Rouws L."/>
            <person name="Barauna A."/>
            <person name="Beukes C."/>
            <person name="De Faria S.M."/>
            <person name="Gross E."/>
            <person name="Dos Reis Junior F.B."/>
            <person name="Simon M."/>
            <person name="Maluk M."/>
            <person name="Odee D.W."/>
            <person name="Kenicer G."/>
            <person name="Young J.P.W."/>
            <person name="Reis V.M."/>
            <person name="Zilli J."/>
            <person name="James E.K."/>
        </authorList>
    </citation>
    <scope>NUCLEOTIDE SEQUENCE [LARGE SCALE GENOMIC DNA]</scope>
    <source>
        <strain evidence="2 3">JPY167</strain>
    </source>
</reference>
<keyword evidence="1" id="KW-0732">Signal</keyword>
<feature type="chain" id="PRO_5045885110" evidence="1">
    <location>
        <begin position="35"/>
        <end position="228"/>
    </location>
</feature>
<dbReference type="RefSeq" id="WP_342949687.1">
    <property type="nucleotide sequence ID" value="NZ_JAYMRV010000013.1"/>
</dbReference>
<feature type="signal peptide" evidence="1">
    <location>
        <begin position="1"/>
        <end position="34"/>
    </location>
</feature>
<accession>A0ABU9S156</accession>
<keyword evidence="3" id="KW-1185">Reference proteome</keyword>
<evidence type="ECO:0000313" key="2">
    <source>
        <dbReference type="EMBL" id="MEM5425857.1"/>
    </source>
</evidence>
<evidence type="ECO:0000313" key="3">
    <source>
        <dbReference type="Proteomes" id="UP001489897"/>
    </source>
</evidence>
<sequence length="228" mass="23888">MSRIEISCSPRILQAFIAAGAFVCGLVSSFTAAAAPVTYTMFVVTDVSIGGRFFHNANVSLKFVGDTNDIQPFNVTAPDGGTGSGFELTKGTASLVITNGTEYIRANFLPNQILVSLDKANGGGGFSALVGADRHLEPAYPLALDGSSIDNPASDLVTSRAYTGHAWSCIGFPPTGNTGCADPTAFPLKTNRGDFFIYQPYQDYYPDGTQGPISGSLNTGILSVTVKH</sequence>
<protein>
    <submittedName>
        <fullName evidence="2">Uncharacterized protein</fullName>
    </submittedName>
</protein>
<gene>
    <name evidence="2" type="ORF">VSR73_32970</name>
</gene>
<proteinExistence type="predicted"/>
<evidence type="ECO:0000256" key="1">
    <source>
        <dbReference type="SAM" id="SignalP"/>
    </source>
</evidence>